<dbReference type="EMBL" id="JBHSNG010000029">
    <property type="protein sequence ID" value="MFC5582999.1"/>
    <property type="molecule type" value="Genomic_DNA"/>
</dbReference>
<keyword evidence="15" id="KW-1185">Reference proteome</keyword>
<feature type="binding site" evidence="10">
    <location>
        <position position="190"/>
    </location>
    <ligand>
        <name>UDP-N-acetyl-alpha-D-glucosamine</name>
        <dbReference type="ChEBI" id="CHEBI:57705"/>
    </ligand>
</feature>
<dbReference type="HAMAP" id="MF_00033">
    <property type="entry name" value="MurG"/>
    <property type="match status" value="1"/>
</dbReference>
<dbReference type="GO" id="GO:0016757">
    <property type="term" value="F:glycosyltransferase activity"/>
    <property type="evidence" value="ECO:0007669"/>
    <property type="project" value="UniProtKB-KW"/>
</dbReference>
<evidence type="ECO:0000313" key="14">
    <source>
        <dbReference type="EMBL" id="MFC5582999.1"/>
    </source>
</evidence>
<dbReference type="Proteomes" id="UP001596111">
    <property type="component" value="Unassembled WGS sequence"/>
</dbReference>
<dbReference type="PANTHER" id="PTHR21015:SF22">
    <property type="entry name" value="GLYCOSYLTRANSFERASE"/>
    <property type="match status" value="1"/>
</dbReference>
<evidence type="ECO:0000256" key="1">
    <source>
        <dbReference type="ARBA" id="ARBA00022475"/>
    </source>
</evidence>
<reference evidence="15" key="1">
    <citation type="journal article" date="2019" name="Int. J. Syst. Evol. Microbiol.">
        <title>The Global Catalogue of Microorganisms (GCM) 10K type strain sequencing project: providing services to taxonomists for standard genome sequencing and annotation.</title>
        <authorList>
            <consortium name="The Broad Institute Genomics Platform"/>
            <consortium name="The Broad Institute Genome Sequencing Center for Infectious Disease"/>
            <person name="Wu L."/>
            <person name="Ma J."/>
        </authorList>
    </citation>
    <scope>NUCLEOTIDE SEQUENCE [LARGE SCALE GENOMIC DNA]</scope>
    <source>
        <strain evidence="15">CGMCC 1.13587</strain>
    </source>
</reference>
<evidence type="ECO:0000256" key="5">
    <source>
        <dbReference type="ARBA" id="ARBA00022960"/>
    </source>
</evidence>
<gene>
    <name evidence="10 14" type="primary">murG</name>
    <name evidence="14" type="ORF">ACFPPB_17945</name>
</gene>
<keyword evidence="8 10" id="KW-0131">Cell cycle</keyword>
<keyword evidence="2 10" id="KW-0132">Cell division</keyword>
<keyword evidence="9 10" id="KW-0961">Cell wall biogenesis/degradation</keyword>
<dbReference type="NCBIfam" id="TIGR01133">
    <property type="entry name" value="murG"/>
    <property type="match status" value="1"/>
</dbReference>
<keyword evidence="1 10" id="KW-1003">Cell membrane</keyword>
<evidence type="ECO:0000313" key="15">
    <source>
        <dbReference type="Proteomes" id="UP001596111"/>
    </source>
</evidence>
<evidence type="ECO:0000256" key="9">
    <source>
        <dbReference type="ARBA" id="ARBA00023316"/>
    </source>
</evidence>
<evidence type="ECO:0000256" key="11">
    <source>
        <dbReference type="SAM" id="MobiDB-lite"/>
    </source>
</evidence>
<dbReference type="InterPro" id="IPR004276">
    <property type="entry name" value="GlycoTrans_28_N"/>
</dbReference>
<proteinExistence type="inferred from homology"/>
<dbReference type="PANTHER" id="PTHR21015">
    <property type="entry name" value="UDP-N-ACETYLGLUCOSAMINE--N-ACETYLMURAMYL-(PENTAPEPTIDE) PYROPHOSPHORYL-UNDECAPRENOL N-ACETYLGLUCOSAMINE TRANSFERASE 1"/>
    <property type="match status" value="1"/>
</dbReference>
<comment type="caution">
    <text evidence="14">The sequence shown here is derived from an EMBL/GenBank/DDBJ whole genome shotgun (WGS) entry which is preliminary data.</text>
</comment>
<evidence type="ECO:0000256" key="10">
    <source>
        <dbReference type="HAMAP-Rule" id="MF_00033"/>
    </source>
</evidence>
<comment type="catalytic activity">
    <reaction evidence="10">
        <text>di-trans,octa-cis-undecaprenyl diphospho-N-acetyl-alpha-D-muramoyl-L-alanyl-D-glutamyl-meso-2,6-diaminopimeloyl-D-alanyl-D-alanine + UDP-N-acetyl-alpha-D-glucosamine = di-trans,octa-cis-undecaprenyl diphospho-[N-acetyl-alpha-D-glucosaminyl-(1-&gt;4)]-N-acetyl-alpha-D-muramoyl-L-alanyl-D-glutamyl-meso-2,6-diaminopimeloyl-D-alanyl-D-alanine + UDP + H(+)</text>
        <dbReference type="Rhea" id="RHEA:31227"/>
        <dbReference type="ChEBI" id="CHEBI:15378"/>
        <dbReference type="ChEBI" id="CHEBI:57705"/>
        <dbReference type="ChEBI" id="CHEBI:58223"/>
        <dbReference type="ChEBI" id="CHEBI:61387"/>
        <dbReference type="ChEBI" id="CHEBI:61388"/>
        <dbReference type="EC" id="2.4.1.227"/>
    </reaction>
</comment>
<feature type="binding site" evidence="10">
    <location>
        <position position="272"/>
    </location>
    <ligand>
        <name>UDP-N-acetyl-alpha-D-glucosamine</name>
        <dbReference type="ChEBI" id="CHEBI:57705"/>
    </ligand>
</feature>
<dbReference type="Gene3D" id="3.40.50.2000">
    <property type="entry name" value="Glycogen Phosphorylase B"/>
    <property type="match status" value="2"/>
</dbReference>
<feature type="binding site" evidence="10">
    <location>
        <begin position="42"/>
        <end position="44"/>
    </location>
    <ligand>
        <name>UDP-N-acetyl-alpha-D-glucosamine</name>
        <dbReference type="ChEBI" id="CHEBI:57705"/>
    </ligand>
</feature>
<keyword evidence="5 10" id="KW-0133">Cell shape</keyword>
<evidence type="ECO:0000256" key="4">
    <source>
        <dbReference type="ARBA" id="ARBA00022679"/>
    </source>
</evidence>
<evidence type="ECO:0000256" key="7">
    <source>
        <dbReference type="ARBA" id="ARBA00023136"/>
    </source>
</evidence>
<keyword evidence="7 10" id="KW-0472">Membrane</keyword>
<dbReference type="CDD" id="cd03785">
    <property type="entry name" value="GT28_MurG"/>
    <property type="match status" value="1"/>
</dbReference>
<evidence type="ECO:0000259" key="12">
    <source>
        <dbReference type="Pfam" id="PF03033"/>
    </source>
</evidence>
<feature type="region of interest" description="Disordered" evidence="11">
    <location>
        <begin position="1"/>
        <end position="27"/>
    </location>
</feature>
<keyword evidence="3 10" id="KW-0328">Glycosyltransferase</keyword>
<dbReference type="InterPro" id="IPR007235">
    <property type="entry name" value="Glyco_trans_28_C"/>
</dbReference>
<feature type="binding site" evidence="10">
    <location>
        <position position="154"/>
    </location>
    <ligand>
        <name>UDP-N-acetyl-alpha-D-glucosamine</name>
        <dbReference type="ChEBI" id="CHEBI:57705"/>
    </ligand>
</feature>
<comment type="caution">
    <text evidence="10">Lacks conserved residue(s) required for the propagation of feature annotation.</text>
</comment>
<comment type="similarity">
    <text evidence="10">Belongs to the glycosyltransferase 28 family. MurG subfamily.</text>
</comment>
<feature type="domain" description="Glycosyltransferase family 28 N-terminal" evidence="12">
    <location>
        <begin position="35"/>
        <end position="172"/>
    </location>
</feature>
<evidence type="ECO:0000256" key="2">
    <source>
        <dbReference type="ARBA" id="ARBA00022618"/>
    </source>
</evidence>
<name>A0ABW0T288_9GAMM</name>
<feature type="binding site" evidence="10">
    <location>
        <position position="218"/>
    </location>
    <ligand>
        <name>UDP-N-acetyl-alpha-D-glucosamine</name>
        <dbReference type="ChEBI" id="CHEBI:57705"/>
    </ligand>
</feature>
<protein>
    <recommendedName>
        <fullName evidence="10">UDP-N-acetylglucosamine--N-acetylmuramyl-(pentapeptide) pyrophosphoryl-undecaprenol N-acetylglucosamine transferase</fullName>
        <ecNumber evidence="10">2.4.1.227</ecNumber>
    </recommendedName>
    <alternativeName>
        <fullName evidence="10">Undecaprenyl-PP-MurNAc-pentapeptide-UDPGlcNAc GlcNAc transferase</fullName>
    </alternativeName>
</protein>
<dbReference type="Pfam" id="PF03033">
    <property type="entry name" value="Glyco_transf_28"/>
    <property type="match status" value="1"/>
</dbReference>
<accession>A0ABW0T288</accession>
<dbReference type="InterPro" id="IPR006009">
    <property type="entry name" value="GlcNAc_MurG"/>
</dbReference>
<dbReference type="Pfam" id="PF04101">
    <property type="entry name" value="Glyco_tran_28_C"/>
    <property type="match status" value="1"/>
</dbReference>
<evidence type="ECO:0000256" key="3">
    <source>
        <dbReference type="ARBA" id="ARBA00022676"/>
    </source>
</evidence>
<comment type="pathway">
    <text evidence="10">Cell wall biogenesis; peptidoglycan biosynthesis.</text>
</comment>
<sequence>MKTIENSESGIGHGRSGSRPAFAGARVSHPDSRPVLIMAGGTGGHIFPGLAVAECLRAQGVPVVWLGAVGGMETTVVPAQRIELHTVAVGGLRGKGIKTRLLAPLMLLRALFASLAVMSRVKPRSVLSMGGYVAGPGGLAAWLLRRPLLVHEQNRIAGFTNRKLAGLATRVLAGFADALPRAEWVGNPVRNAIAALPLPAQRMAGRSGRPRLLVLGGSLGARALNLAVPQALAQLTPAQRPEVVHQCGTRGLDEARAAYAKAGVEAQVVAFIDDMAGSYEWADLAVCRAGALTLAELTAAGLGAVLVPFPHAVDDHQTRNAEALVAIGAAVVMQESELDIQILAQRLESLLGDRRRLLAMAEAARTLAKPDAAQVIAAACIESARMKEAA</sequence>
<feature type="domain" description="Glycosyl transferase family 28 C-terminal" evidence="13">
    <location>
        <begin position="212"/>
        <end position="374"/>
    </location>
</feature>
<evidence type="ECO:0000256" key="8">
    <source>
        <dbReference type="ARBA" id="ARBA00023306"/>
    </source>
</evidence>
<dbReference type="SUPFAM" id="SSF53756">
    <property type="entry name" value="UDP-Glycosyltransferase/glycogen phosphorylase"/>
    <property type="match status" value="1"/>
</dbReference>
<dbReference type="RefSeq" id="WP_377329615.1">
    <property type="nucleotide sequence ID" value="NZ_JBHSNG010000029.1"/>
</dbReference>
<feature type="binding site" evidence="10">
    <location>
        <position position="317"/>
    </location>
    <ligand>
        <name>UDP-N-acetyl-alpha-D-glucosamine</name>
        <dbReference type="ChEBI" id="CHEBI:57705"/>
    </ligand>
</feature>
<keyword evidence="4 10" id="KW-0808">Transferase</keyword>
<dbReference type="EC" id="2.4.1.227" evidence="10"/>
<keyword evidence="6 10" id="KW-0573">Peptidoglycan synthesis</keyword>
<organism evidence="14 15">
    <name type="scientific">Rhodanobacter terrae</name>
    <dbReference type="NCBI Taxonomy" id="418647"/>
    <lineage>
        <taxon>Bacteria</taxon>
        <taxon>Pseudomonadati</taxon>
        <taxon>Pseudomonadota</taxon>
        <taxon>Gammaproteobacteria</taxon>
        <taxon>Lysobacterales</taxon>
        <taxon>Rhodanobacteraceae</taxon>
        <taxon>Rhodanobacter</taxon>
    </lineage>
</organism>
<comment type="function">
    <text evidence="10">Cell wall formation. Catalyzes the transfer of a GlcNAc subunit on undecaprenyl-pyrophosphoryl-MurNAc-pentapeptide (lipid intermediate I) to form undecaprenyl-pyrophosphoryl-MurNAc-(pentapeptide)GlcNAc (lipid intermediate II).</text>
</comment>
<comment type="subcellular location">
    <subcellularLocation>
        <location evidence="10">Cell membrane</location>
        <topology evidence="10">Peripheral membrane protein</topology>
        <orientation evidence="10">Cytoplasmic side</orientation>
    </subcellularLocation>
</comment>
<evidence type="ECO:0000256" key="6">
    <source>
        <dbReference type="ARBA" id="ARBA00022984"/>
    </source>
</evidence>
<evidence type="ECO:0000259" key="13">
    <source>
        <dbReference type="Pfam" id="PF04101"/>
    </source>
</evidence>